<dbReference type="SUPFAM" id="SSF46785">
    <property type="entry name" value="Winged helix' DNA-binding domain"/>
    <property type="match status" value="1"/>
</dbReference>
<evidence type="ECO:0000256" key="3">
    <source>
        <dbReference type="ARBA" id="ARBA00023125"/>
    </source>
</evidence>
<dbReference type="GO" id="GO:0003677">
    <property type="term" value="F:DNA binding"/>
    <property type="evidence" value="ECO:0007669"/>
    <property type="project" value="UniProtKB-KW"/>
</dbReference>
<evidence type="ECO:0000256" key="4">
    <source>
        <dbReference type="ARBA" id="ARBA00023163"/>
    </source>
</evidence>
<evidence type="ECO:0000259" key="5">
    <source>
        <dbReference type="PROSITE" id="PS50931"/>
    </source>
</evidence>
<dbReference type="PANTHER" id="PTHR30579:SF7">
    <property type="entry name" value="HTH-TYPE TRANSCRIPTIONAL REGULATOR LRHA-RELATED"/>
    <property type="match status" value="1"/>
</dbReference>
<dbReference type="InterPro" id="IPR036390">
    <property type="entry name" value="WH_DNA-bd_sf"/>
</dbReference>
<reference evidence="6 7" key="1">
    <citation type="submission" date="2014-07" db="EMBL/GenBank/DDBJ databases">
        <title>Draft Genome Sequences of Environmental Pseudomonas syringae strains.</title>
        <authorList>
            <person name="Baltrus D.A."/>
            <person name="Berge O."/>
            <person name="Morris C."/>
        </authorList>
    </citation>
    <scope>NUCLEOTIDE SEQUENCE [LARGE SCALE GENOMIC DNA]</scope>
    <source>
        <strain evidence="6 7">CEB003</strain>
    </source>
</reference>
<dbReference type="Pfam" id="PF00126">
    <property type="entry name" value="HTH_1"/>
    <property type="match status" value="1"/>
</dbReference>
<protein>
    <submittedName>
        <fullName evidence="6">LysR family transcriptional regulator</fullName>
    </submittedName>
</protein>
<gene>
    <name evidence="6" type="ORF">IV02_19420</name>
</gene>
<keyword evidence="4" id="KW-0804">Transcription</keyword>
<dbReference type="SUPFAM" id="SSF53850">
    <property type="entry name" value="Periplasmic binding protein-like II"/>
    <property type="match status" value="1"/>
</dbReference>
<dbReference type="Pfam" id="PF03466">
    <property type="entry name" value="LysR_substrate"/>
    <property type="match status" value="1"/>
</dbReference>
<dbReference type="Gene3D" id="3.40.190.10">
    <property type="entry name" value="Periplasmic binding protein-like II"/>
    <property type="match status" value="2"/>
</dbReference>
<dbReference type="RefSeq" id="WP_020291767.1">
    <property type="nucleotide sequence ID" value="NZ_JPQT01000117.1"/>
</dbReference>
<evidence type="ECO:0000256" key="1">
    <source>
        <dbReference type="ARBA" id="ARBA00009437"/>
    </source>
</evidence>
<dbReference type="Proteomes" id="UP000028643">
    <property type="component" value="Unassembled WGS sequence"/>
</dbReference>
<dbReference type="PROSITE" id="PS50931">
    <property type="entry name" value="HTH_LYSR"/>
    <property type="match status" value="1"/>
</dbReference>
<proteinExistence type="inferred from homology"/>
<accession>A0A085V247</accession>
<dbReference type="InterPro" id="IPR036388">
    <property type="entry name" value="WH-like_DNA-bd_sf"/>
</dbReference>
<name>A0A085V247_PSESX</name>
<dbReference type="InterPro" id="IPR050176">
    <property type="entry name" value="LTTR"/>
</dbReference>
<organism evidence="6 7">
    <name type="scientific">Pseudomonas syringae</name>
    <dbReference type="NCBI Taxonomy" id="317"/>
    <lineage>
        <taxon>Bacteria</taxon>
        <taxon>Pseudomonadati</taxon>
        <taxon>Pseudomonadota</taxon>
        <taxon>Gammaproteobacteria</taxon>
        <taxon>Pseudomonadales</taxon>
        <taxon>Pseudomonadaceae</taxon>
        <taxon>Pseudomonas</taxon>
    </lineage>
</organism>
<evidence type="ECO:0000313" key="7">
    <source>
        <dbReference type="Proteomes" id="UP000028643"/>
    </source>
</evidence>
<keyword evidence="3" id="KW-0238">DNA-binding</keyword>
<dbReference type="InterPro" id="IPR005119">
    <property type="entry name" value="LysR_subst-bd"/>
</dbReference>
<dbReference type="FunFam" id="1.10.10.10:FF:000001">
    <property type="entry name" value="LysR family transcriptional regulator"/>
    <property type="match status" value="1"/>
</dbReference>
<dbReference type="AlphaFoldDB" id="A0A085V247"/>
<evidence type="ECO:0000256" key="2">
    <source>
        <dbReference type="ARBA" id="ARBA00023015"/>
    </source>
</evidence>
<dbReference type="PRINTS" id="PR00039">
    <property type="entry name" value="HTHLYSR"/>
</dbReference>
<comment type="caution">
    <text evidence="6">The sequence shown here is derived from an EMBL/GenBank/DDBJ whole genome shotgun (WGS) entry which is preliminary data.</text>
</comment>
<evidence type="ECO:0000313" key="6">
    <source>
        <dbReference type="EMBL" id="KFE49510.1"/>
    </source>
</evidence>
<dbReference type="CDD" id="cd05466">
    <property type="entry name" value="PBP2_LTTR_substrate"/>
    <property type="match status" value="1"/>
</dbReference>
<comment type="similarity">
    <text evidence="1">Belongs to the LysR transcriptional regulatory family.</text>
</comment>
<dbReference type="GO" id="GO:0003700">
    <property type="term" value="F:DNA-binding transcription factor activity"/>
    <property type="evidence" value="ECO:0007669"/>
    <property type="project" value="InterPro"/>
</dbReference>
<dbReference type="PANTHER" id="PTHR30579">
    <property type="entry name" value="TRANSCRIPTIONAL REGULATOR"/>
    <property type="match status" value="1"/>
</dbReference>
<keyword evidence="2" id="KW-0805">Transcription regulation</keyword>
<dbReference type="PATRIC" id="fig|317.174.peg.3968"/>
<dbReference type="EMBL" id="JPQT01000117">
    <property type="protein sequence ID" value="KFE49510.1"/>
    <property type="molecule type" value="Genomic_DNA"/>
</dbReference>
<dbReference type="Gene3D" id="1.10.10.10">
    <property type="entry name" value="Winged helix-like DNA-binding domain superfamily/Winged helix DNA-binding domain"/>
    <property type="match status" value="1"/>
</dbReference>
<dbReference type="InterPro" id="IPR000847">
    <property type="entry name" value="LysR_HTH_N"/>
</dbReference>
<sequence length="295" mass="32227">MNQRLPIDVLRALRSIVELGSVTRAAESLNLSQSAVSWKIKRLEKQLGCDLIRREGQRLVATNEGAELLIHARRILNSHDEALALFAPSTLQGVVRLGVTEQASLPQLAPLLARFARQHGNVDVQVVVEQSQALRQSLVQGDLDLALHQDFSYALSAEDHLLWSERLQWCVPAGWQYTPDATVSLVTYGPGCFYGSLAQDRLQAAGIRCKVAVQCPYSDGVLSAISAGLGIGIVAGGNIDLRVETGRAFQRSMPLPEVANVLRYSQRKHDPILQALQQMLAQALTRTPEVALVQG</sequence>
<feature type="domain" description="HTH lysR-type" evidence="5">
    <location>
        <begin position="5"/>
        <end position="62"/>
    </location>
</feature>